<dbReference type="OrthoDB" id="6431046at2"/>
<protein>
    <recommendedName>
        <fullName evidence="3">Lipoprotein</fullName>
    </recommendedName>
</protein>
<organism evidence="1 2">
    <name type="scientific">Aeromonas cavernicola</name>
    <dbReference type="NCBI Taxonomy" id="1006623"/>
    <lineage>
        <taxon>Bacteria</taxon>
        <taxon>Pseudomonadati</taxon>
        <taxon>Pseudomonadota</taxon>
        <taxon>Gammaproteobacteria</taxon>
        <taxon>Aeromonadales</taxon>
        <taxon>Aeromonadaceae</taxon>
        <taxon>Aeromonas</taxon>
    </lineage>
</organism>
<name>A0A2H9U5V1_9GAMM</name>
<proteinExistence type="predicted"/>
<keyword evidence="2" id="KW-1185">Reference proteome</keyword>
<comment type="caution">
    <text evidence="1">The sequence shown here is derived from an EMBL/GenBank/DDBJ whole genome shotgun (WGS) entry which is preliminary data.</text>
</comment>
<accession>A0A2H9U5V1</accession>
<evidence type="ECO:0000313" key="2">
    <source>
        <dbReference type="Proteomes" id="UP000235861"/>
    </source>
</evidence>
<dbReference type="Proteomes" id="UP000235861">
    <property type="component" value="Unassembled WGS sequence"/>
</dbReference>
<sequence>MKRVKITYLGAILLIIGCGDNSPSIHKWKGIVEDTGNYAYVIRNPPKTQSGLVSLIISYIKNDKDTPLDFLEGEHSIYFYQESNVTPIDGDRPKASWWEQPMTDPAITYSEIDEYKIASARYLKNKQMFRVFLRGEYWRFCAVRDNSIVDIHDDGRIDPLCD</sequence>
<evidence type="ECO:0000313" key="1">
    <source>
        <dbReference type="EMBL" id="PJG59369.1"/>
    </source>
</evidence>
<dbReference type="PROSITE" id="PS51257">
    <property type="entry name" value="PROKAR_LIPOPROTEIN"/>
    <property type="match status" value="1"/>
</dbReference>
<dbReference type="RefSeq" id="WP_100293599.1">
    <property type="nucleotide sequence ID" value="NZ_PGGC01000070.1"/>
</dbReference>
<reference evidence="1 2" key="1">
    <citation type="submission" date="2017-11" db="EMBL/GenBank/DDBJ databases">
        <title>Draft genome sequence of environmental isolate Aeromonas cavernicola sp. nov. MDC 2508.</title>
        <authorList>
            <person name="Colston S.M."/>
            <person name="Navarro A."/>
            <person name="Martinez-Murcia A.J."/>
            <person name="Graf J."/>
        </authorList>
    </citation>
    <scope>NUCLEOTIDE SEQUENCE [LARGE SCALE GENOMIC DNA]</scope>
    <source>
        <strain evidence="1 2">MDC 2508</strain>
    </source>
</reference>
<evidence type="ECO:0008006" key="3">
    <source>
        <dbReference type="Google" id="ProtNLM"/>
    </source>
</evidence>
<gene>
    <name evidence="1" type="ORF">CUC53_07630</name>
</gene>
<dbReference type="EMBL" id="PGGC01000070">
    <property type="protein sequence ID" value="PJG59369.1"/>
    <property type="molecule type" value="Genomic_DNA"/>
</dbReference>
<dbReference type="AlphaFoldDB" id="A0A2H9U5V1"/>